<reference evidence="14 15" key="1">
    <citation type="submission" date="2018-10" db="EMBL/GenBank/DDBJ databases">
        <title>Genome assembly for a Yunnan-Guizhou Plateau 3E fish, Anabarilius grahami (Regan), and its evolutionary and genetic applications.</title>
        <authorList>
            <person name="Jiang W."/>
        </authorList>
    </citation>
    <scope>NUCLEOTIDE SEQUENCE [LARGE SCALE GENOMIC DNA]</scope>
    <source>
        <strain evidence="14">AG-KIZ</strain>
        <tissue evidence="14">Muscle</tissue>
    </source>
</reference>
<dbReference type="SMART" id="SM00409">
    <property type="entry name" value="IG"/>
    <property type="match status" value="1"/>
</dbReference>
<keyword evidence="3 12" id="KW-0812">Transmembrane</keyword>
<evidence type="ECO:0000313" key="15">
    <source>
        <dbReference type="Proteomes" id="UP000281406"/>
    </source>
</evidence>
<keyword evidence="2" id="KW-1003">Cell membrane</keyword>
<dbReference type="SUPFAM" id="SSF48726">
    <property type="entry name" value="Immunoglobulin"/>
    <property type="match status" value="1"/>
</dbReference>
<feature type="transmembrane region" description="Helical" evidence="12">
    <location>
        <begin position="225"/>
        <end position="247"/>
    </location>
</feature>
<dbReference type="InterPro" id="IPR013106">
    <property type="entry name" value="Ig_V-set"/>
</dbReference>
<sequence length="322" mass="35781">MCDINQKAFSQGIKTYFAIVNTPYTFPGNGSSCERAEWRKKSSPTDATIATYQNKICLIEKGFRGEFSCNVKENHLLLNSAKYTDSGPYEFVCNGKKKALILDVLYAVNVHKAEMDNITLSCHAANANDVTWLYNDEKVLHYTKDGTIIPGKGYEGRVSLEKNCLKTGDLSLTITGVHKTDAGLYRCFVHDETTKGYPHTYLLHVNEKRSSPGDQTDSNCNEAHIFGIIFGTLLVILIVEVVIYLLYCLTSKLLKDQSTSATTTYHVAKSADDTTDNGSELCNTSPKNERQSMDGHPVQVSDTTENKPSTTRPFFNPSERGL</sequence>
<keyword evidence="6 12" id="KW-0472">Membrane</keyword>
<dbReference type="InterPro" id="IPR003598">
    <property type="entry name" value="Ig_sub2"/>
</dbReference>
<dbReference type="GO" id="GO:0007166">
    <property type="term" value="P:cell surface receptor signaling pathway"/>
    <property type="evidence" value="ECO:0007669"/>
    <property type="project" value="TreeGrafter"/>
</dbReference>
<name>A0A3N0Y0N3_ANAGA</name>
<feature type="region of interest" description="Disordered" evidence="11">
    <location>
        <begin position="271"/>
        <end position="322"/>
    </location>
</feature>
<keyword evidence="10" id="KW-0393">Immunoglobulin domain</keyword>
<evidence type="ECO:0000256" key="5">
    <source>
        <dbReference type="ARBA" id="ARBA00022989"/>
    </source>
</evidence>
<feature type="compositionally biased region" description="Polar residues" evidence="11">
    <location>
        <begin position="276"/>
        <end position="286"/>
    </location>
</feature>
<dbReference type="PANTHER" id="PTHR25466">
    <property type="entry name" value="T-LYMPHOCYTE ACTIVATION ANTIGEN"/>
    <property type="match status" value="1"/>
</dbReference>
<dbReference type="GO" id="GO:0042102">
    <property type="term" value="P:positive regulation of T cell proliferation"/>
    <property type="evidence" value="ECO:0007669"/>
    <property type="project" value="TreeGrafter"/>
</dbReference>
<gene>
    <name evidence="14" type="ORF">DPX16_10262</name>
</gene>
<keyword evidence="5 12" id="KW-1133">Transmembrane helix</keyword>
<dbReference type="InterPro" id="IPR051713">
    <property type="entry name" value="T-cell_Activation_Regulation"/>
</dbReference>
<keyword evidence="8" id="KW-0675">Receptor</keyword>
<dbReference type="InterPro" id="IPR036179">
    <property type="entry name" value="Ig-like_dom_sf"/>
</dbReference>
<protein>
    <recommendedName>
        <fullName evidence="13">Ig-like domain-containing protein</fullName>
    </recommendedName>
</protein>
<evidence type="ECO:0000256" key="11">
    <source>
        <dbReference type="SAM" id="MobiDB-lite"/>
    </source>
</evidence>
<dbReference type="Pfam" id="PF07686">
    <property type="entry name" value="V-set"/>
    <property type="match status" value="1"/>
</dbReference>
<evidence type="ECO:0000256" key="10">
    <source>
        <dbReference type="ARBA" id="ARBA00023319"/>
    </source>
</evidence>
<evidence type="ECO:0000256" key="7">
    <source>
        <dbReference type="ARBA" id="ARBA00023157"/>
    </source>
</evidence>
<dbReference type="InterPro" id="IPR007110">
    <property type="entry name" value="Ig-like_dom"/>
</dbReference>
<dbReference type="GO" id="GO:0006955">
    <property type="term" value="P:immune response"/>
    <property type="evidence" value="ECO:0007669"/>
    <property type="project" value="TreeGrafter"/>
</dbReference>
<evidence type="ECO:0000256" key="6">
    <source>
        <dbReference type="ARBA" id="ARBA00023136"/>
    </source>
</evidence>
<proteinExistence type="predicted"/>
<keyword evidence="4" id="KW-0732">Signal</keyword>
<dbReference type="InterPro" id="IPR013783">
    <property type="entry name" value="Ig-like_fold"/>
</dbReference>
<evidence type="ECO:0000256" key="1">
    <source>
        <dbReference type="ARBA" id="ARBA00004251"/>
    </source>
</evidence>
<keyword evidence="9" id="KW-0325">Glycoprotein</keyword>
<evidence type="ECO:0000256" key="12">
    <source>
        <dbReference type="SAM" id="Phobius"/>
    </source>
</evidence>
<evidence type="ECO:0000256" key="2">
    <source>
        <dbReference type="ARBA" id="ARBA00022475"/>
    </source>
</evidence>
<dbReference type="SMART" id="SM00408">
    <property type="entry name" value="IGc2"/>
    <property type="match status" value="1"/>
</dbReference>
<accession>A0A3N0Y0N3</accession>
<feature type="domain" description="Ig-like" evidence="13">
    <location>
        <begin position="116"/>
        <end position="204"/>
    </location>
</feature>
<dbReference type="GO" id="GO:0042130">
    <property type="term" value="P:negative regulation of T cell proliferation"/>
    <property type="evidence" value="ECO:0007669"/>
    <property type="project" value="TreeGrafter"/>
</dbReference>
<dbReference type="GO" id="GO:0071222">
    <property type="term" value="P:cellular response to lipopolysaccharide"/>
    <property type="evidence" value="ECO:0007669"/>
    <property type="project" value="TreeGrafter"/>
</dbReference>
<dbReference type="AlphaFoldDB" id="A0A3N0Y0N3"/>
<dbReference type="PANTHER" id="PTHR25466:SF11">
    <property type="entry name" value="GALECTIN 17-RELATED"/>
    <property type="match status" value="1"/>
</dbReference>
<organism evidence="14 15">
    <name type="scientific">Anabarilius grahami</name>
    <name type="common">Kanglang fish</name>
    <name type="synonym">Barilius grahami</name>
    <dbReference type="NCBI Taxonomy" id="495550"/>
    <lineage>
        <taxon>Eukaryota</taxon>
        <taxon>Metazoa</taxon>
        <taxon>Chordata</taxon>
        <taxon>Craniata</taxon>
        <taxon>Vertebrata</taxon>
        <taxon>Euteleostomi</taxon>
        <taxon>Actinopterygii</taxon>
        <taxon>Neopterygii</taxon>
        <taxon>Teleostei</taxon>
        <taxon>Ostariophysi</taxon>
        <taxon>Cypriniformes</taxon>
        <taxon>Xenocyprididae</taxon>
        <taxon>Xenocypridinae</taxon>
        <taxon>Xenocypridinae incertae sedis</taxon>
        <taxon>Anabarilius</taxon>
    </lineage>
</organism>
<evidence type="ECO:0000313" key="14">
    <source>
        <dbReference type="EMBL" id="ROK87122.1"/>
    </source>
</evidence>
<dbReference type="GO" id="GO:0031295">
    <property type="term" value="P:T cell costimulation"/>
    <property type="evidence" value="ECO:0007669"/>
    <property type="project" value="TreeGrafter"/>
</dbReference>
<comment type="subcellular location">
    <subcellularLocation>
        <location evidence="1">Cell membrane</location>
        <topology evidence="1">Single-pass type I membrane protein</topology>
    </subcellularLocation>
</comment>
<dbReference type="OrthoDB" id="8836910at2759"/>
<dbReference type="PROSITE" id="PS50835">
    <property type="entry name" value="IG_LIKE"/>
    <property type="match status" value="1"/>
</dbReference>
<evidence type="ECO:0000256" key="3">
    <source>
        <dbReference type="ARBA" id="ARBA00022692"/>
    </source>
</evidence>
<evidence type="ECO:0000259" key="13">
    <source>
        <dbReference type="PROSITE" id="PS50835"/>
    </source>
</evidence>
<evidence type="ECO:0000256" key="8">
    <source>
        <dbReference type="ARBA" id="ARBA00023170"/>
    </source>
</evidence>
<keyword evidence="7" id="KW-1015">Disulfide bond</keyword>
<evidence type="ECO:0000256" key="9">
    <source>
        <dbReference type="ARBA" id="ARBA00023180"/>
    </source>
</evidence>
<keyword evidence="15" id="KW-1185">Reference proteome</keyword>
<dbReference type="GO" id="GO:0009897">
    <property type="term" value="C:external side of plasma membrane"/>
    <property type="evidence" value="ECO:0007669"/>
    <property type="project" value="TreeGrafter"/>
</dbReference>
<dbReference type="Proteomes" id="UP000281406">
    <property type="component" value="Unassembled WGS sequence"/>
</dbReference>
<dbReference type="InterPro" id="IPR003599">
    <property type="entry name" value="Ig_sub"/>
</dbReference>
<evidence type="ECO:0000256" key="4">
    <source>
        <dbReference type="ARBA" id="ARBA00022729"/>
    </source>
</evidence>
<feature type="compositionally biased region" description="Polar residues" evidence="11">
    <location>
        <begin position="300"/>
        <end position="313"/>
    </location>
</feature>
<dbReference type="EMBL" id="RJVU01055202">
    <property type="protein sequence ID" value="ROK87122.1"/>
    <property type="molecule type" value="Genomic_DNA"/>
</dbReference>
<dbReference type="Gene3D" id="2.60.40.10">
    <property type="entry name" value="Immunoglobulins"/>
    <property type="match status" value="1"/>
</dbReference>
<comment type="caution">
    <text evidence="14">The sequence shown here is derived from an EMBL/GenBank/DDBJ whole genome shotgun (WGS) entry which is preliminary data.</text>
</comment>